<comment type="caution">
    <text evidence="3">The sequence shown here is derived from an EMBL/GenBank/DDBJ whole genome shotgun (WGS) entry which is preliminary data.</text>
</comment>
<sequence>MNTGIQDGYNLAWKIALAANGQAADGLLASTSPSGDPVGEEVVGRTVRNAREGIESTKESPETVIMREAQLLVGYRGGPLAVPDDGGFDDGAPSAGERAPDAFDLTRDGVSFPVRLFEVMDSPGHRLLLYADPTVGAEQLRALESLGADTWRGELNTRLVVAPGLEPATLRMPAIVDHTGSFRAAYGARGGCWYLVRPDRYLAARSATVSGDGLAAYRAKVLRPVEE</sequence>
<evidence type="ECO:0000313" key="3">
    <source>
        <dbReference type="EMBL" id="PRZ44177.1"/>
    </source>
</evidence>
<dbReference type="AlphaFoldDB" id="A0A2T1A6S4"/>
<dbReference type="GO" id="GO:0071949">
    <property type="term" value="F:FAD binding"/>
    <property type="evidence" value="ECO:0007669"/>
    <property type="project" value="InterPro"/>
</dbReference>
<dbReference type="InterPro" id="IPR002938">
    <property type="entry name" value="FAD-bd"/>
</dbReference>
<organism evidence="3 4">
    <name type="scientific">Antricoccus suffuscus</name>
    <dbReference type="NCBI Taxonomy" id="1629062"/>
    <lineage>
        <taxon>Bacteria</taxon>
        <taxon>Bacillati</taxon>
        <taxon>Actinomycetota</taxon>
        <taxon>Actinomycetes</taxon>
        <taxon>Geodermatophilales</taxon>
        <taxon>Antricoccaceae</taxon>
        <taxon>Antricoccus</taxon>
    </lineage>
</organism>
<dbReference type="InterPro" id="IPR036249">
    <property type="entry name" value="Thioredoxin-like_sf"/>
</dbReference>
<dbReference type="InterPro" id="IPR036188">
    <property type="entry name" value="FAD/NAD-bd_sf"/>
</dbReference>
<reference evidence="3 4" key="1">
    <citation type="submission" date="2018-03" db="EMBL/GenBank/DDBJ databases">
        <title>Genomic Encyclopedia of Archaeal and Bacterial Type Strains, Phase II (KMG-II): from individual species to whole genera.</title>
        <authorList>
            <person name="Goeker M."/>
        </authorList>
    </citation>
    <scope>NUCLEOTIDE SEQUENCE [LARGE SCALE GENOMIC DNA]</scope>
    <source>
        <strain evidence="3 4">DSM 100065</strain>
    </source>
</reference>
<comment type="similarity">
    <text evidence="1">Belongs to the PheA/TfdB FAD monooxygenase family.</text>
</comment>
<accession>A0A2T1A6S4</accession>
<dbReference type="Gene3D" id="3.50.50.60">
    <property type="entry name" value="FAD/NAD(P)-binding domain"/>
    <property type="match status" value="1"/>
</dbReference>
<proteinExistence type="inferred from homology"/>
<evidence type="ECO:0000259" key="2">
    <source>
        <dbReference type="Pfam" id="PF01494"/>
    </source>
</evidence>
<name>A0A2T1A6S4_9ACTN</name>
<dbReference type="SUPFAM" id="SSF52833">
    <property type="entry name" value="Thioredoxin-like"/>
    <property type="match status" value="1"/>
</dbReference>
<dbReference type="Gene3D" id="3.40.30.120">
    <property type="match status" value="1"/>
</dbReference>
<evidence type="ECO:0000313" key="4">
    <source>
        <dbReference type="Proteomes" id="UP000237752"/>
    </source>
</evidence>
<dbReference type="Proteomes" id="UP000237752">
    <property type="component" value="Unassembled WGS sequence"/>
</dbReference>
<dbReference type="Pfam" id="PF01494">
    <property type="entry name" value="FAD_binding_3"/>
    <property type="match status" value="1"/>
</dbReference>
<protein>
    <submittedName>
        <fullName evidence="3">FAD binding domain-containing protein</fullName>
    </submittedName>
</protein>
<dbReference type="EMBL" id="PVUE01000001">
    <property type="protein sequence ID" value="PRZ44177.1"/>
    <property type="molecule type" value="Genomic_DNA"/>
</dbReference>
<gene>
    <name evidence="3" type="ORF">CLV47_101302</name>
</gene>
<feature type="domain" description="FAD-binding" evidence="2">
    <location>
        <begin position="1"/>
        <end position="45"/>
    </location>
</feature>
<evidence type="ECO:0000256" key="1">
    <source>
        <dbReference type="ARBA" id="ARBA00007801"/>
    </source>
</evidence>
<keyword evidence="4" id="KW-1185">Reference proteome</keyword>